<dbReference type="AlphaFoldDB" id="A0A1I7VR34"/>
<protein>
    <submittedName>
        <fullName evidence="3">Uncharacterized protein</fullName>
    </submittedName>
</protein>
<dbReference type="Proteomes" id="UP000095285">
    <property type="component" value="Unassembled WGS sequence"/>
</dbReference>
<proteinExistence type="predicted"/>
<dbReference type="WBParaSite" id="EN70_5298">
    <property type="protein sequence ID" value="EN70_5298"/>
    <property type="gene ID" value="EN70_5298"/>
</dbReference>
<sequence>MGPFGSKHTKCERHSNATSERQKKLFLPRLRKRLFQRSVSSWKRNRKRSSDKHRNEKSHGSHLRRKRDEYSIDHRKENSKETRIGRERSEKEQKEAKTSIKREGTERQSSKIPSKISKSAQRPRKTELRRSLKNTESHESTRAPSEAHSTTSDSTIHRMPDIAVQECQRKHKRKVAVKCVI</sequence>
<feature type="compositionally biased region" description="Low complexity" evidence="1">
    <location>
        <begin position="110"/>
        <end position="119"/>
    </location>
</feature>
<reference evidence="2" key="1">
    <citation type="submission" date="2012-04" db="EMBL/GenBank/DDBJ databases">
        <title>The Genome Sequence of Loa loa.</title>
        <authorList>
            <consortium name="The Broad Institute Genome Sequencing Platform"/>
            <consortium name="Broad Institute Genome Sequencing Center for Infectious Disease"/>
            <person name="Nutman T.B."/>
            <person name="Fink D.L."/>
            <person name="Russ C."/>
            <person name="Young S."/>
            <person name="Zeng Q."/>
            <person name="Gargeya S."/>
            <person name="Alvarado L."/>
            <person name="Berlin A."/>
            <person name="Chapman S.B."/>
            <person name="Chen Z."/>
            <person name="Freedman E."/>
            <person name="Gellesch M."/>
            <person name="Goldberg J."/>
            <person name="Griggs A."/>
            <person name="Gujja S."/>
            <person name="Heilman E.R."/>
            <person name="Heiman D."/>
            <person name="Howarth C."/>
            <person name="Mehta T."/>
            <person name="Neiman D."/>
            <person name="Pearson M."/>
            <person name="Roberts A."/>
            <person name="Saif S."/>
            <person name="Shea T."/>
            <person name="Shenoy N."/>
            <person name="Sisk P."/>
            <person name="Stolte C."/>
            <person name="Sykes S."/>
            <person name="White J."/>
            <person name="Yandava C."/>
            <person name="Haas B."/>
            <person name="Henn M.R."/>
            <person name="Nusbaum C."/>
            <person name="Birren B."/>
        </authorList>
    </citation>
    <scope>NUCLEOTIDE SEQUENCE [LARGE SCALE GENOMIC DNA]</scope>
</reference>
<organism evidence="2 3">
    <name type="scientific">Loa loa</name>
    <name type="common">Eye worm</name>
    <name type="synonym">Filaria loa</name>
    <dbReference type="NCBI Taxonomy" id="7209"/>
    <lineage>
        <taxon>Eukaryota</taxon>
        <taxon>Metazoa</taxon>
        <taxon>Ecdysozoa</taxon>
        <taxon>Nematoda</taxon>
        <taxon>Chromadorea</taxon>
        <taxon>Rhabditida</taxon>
        <taxon>Spirurina</taxon>
        <taxon>Spiruromorpha</taxon>
        <taxon>Filarioidea</taxon>
        <taxon>Onchocercidae</taxon>
        <taxon>Loa</taxon>
    </lineage>
</organism>
<feature type="compositionally biased region" description="Basic residues" evidence="1">
    <location>
        <begin position="24"/>
        <end position="35"/>
    </location>
</feature>
<evidence type="ECO:0000313" key="3">
    <source>
        <dbReference type="WBParaSite" id="EN70_5298"/>
    </source>
</evidence>
<feature type="region of interest" description="Disordered" evidence="1">
    <location>
        <begin position="1"/>
        <end position="160"/>
    </location>
</feature>
<name>A0A1I7VR34_LOALO</name>
<evidence type="ECO:0000256" key="1">
    <source>
        <dbReference type="SAM" id="MobiDB-lite"/>
    </source>
</evidence>
<keyword evidence="2" id="KW-1185">Reference proteome</keyword>
<reference evidence="3" key="2">
    <citation type="submission" date="2016-11" db="UniProtKB">
        <authorList>
            <consortium name="WormBaseParasite"/>
        </authorList>
    </citation>
    <scope>IDENTIFICATION</scope>
</reference>
<feature type="compositionally biased region" description="Basic and acidic residues" evidence="1">
    <location>
        <begin position="12"/>
        <end position="23"/>
    </location>
</feature>
<accession>A0A1I7VR34</accession>
<feature type="compositionally biased region" description="Basic and acidic residues" evidence="1">
    <location>
        <begin position="66"/>
        <end position="109"/>
    </location>
</feature>
<evidence type="ECO:0000313" key="2">
    <source>
        <dbReference type="Proteomes" id="UP000095285"/>
    </source>
</evidence>
<feature type="compositionally biased region" description="Basic and acidic residues" evidence="1">
    <location>
        <begin position="124"/>
        <end position="141"/>
    </location>
</feature>